<feature type="binding site" evidence="24">
    <location>
        <begin position="196"/>
        <end position="197"/>
    </location>
    <ligand>
        <name>ATP</name>
        <dbReference type="ChEBI" id="CHEBI:30616"/>
    </ligand>
</feature>
<feature type="binding site" evidence="24">
    <location>
        <position position="144"/>
    </location>
    <ligand>
        <name>ATP</name>
        <dbReference type="ChEBI" id="CHEBI:30616"/>
    </ligand>
</feature>
<comment type="similarity">
    <text evidence="5 22">Belongs to the D-alanine--D-alanine ligase family.</text>
</comment>
<keyword evidence="9 25" id="KW-0479">Metal-binding</keyword>
<sequence length="367" mass="39077">MATTAVAVLFGGRSSEHSISSATAAGVLRAIDRDRYRVIPIGITREGAFVLEDDDPDKFALNPERMPEVADNGTRVLWPEPGGRRELRVRRADGAVDTLGEIDVVLPILHGPHGEDGTIQGFFDTLQLPYAGGGVFDSALCMDKHFMKVVLQAAGIPVAPWITVDLARWRRDPEGVRADAAALGVPSFVKPARAGSSVGVSKVHAADELDAALELAFAEDRKVLIEPAIVGREVEVAVLEGRGDAPARASLPGEIVLTTREFYDFEGKYLGGDGAEVVCPADVTADEIDALQRMAVAAFDAVDGRGLARVDFFQTPDGLVVNELNTMPGFTPISMFPKCWIASGLSYGELISELVEVALAREAAVTG</sequence>
<dbReference type="InterPro" id="IPR000291">
    <property type="entry name" value="D-Ala_lig_Van_CS"/>
</dbReference>
<dbReference type="GO" id="GO:0005829">
    <property type="term" value="C:cytosol"/>
    <property type="evidence" value="ECO:0007669"/>
    <property type="project" value="TreeGrafter"/>
</dbReference>
<keyword evidence="8 22" id="KW-0436">Ligase</keyword>
<evidence type="ECO:0000256" key="16">
    <source>
        <dbReference type="ARBA" id="ARBA00023316"/>
    </source>
</evidence>
<dbReference type="Proteomes" id="UP001142317">
    <property type="component" value="Unassembled WGS sequence"/>
</dbReference>
<dbReference type="HAMAP" id="MF_00047">
    <property type="entry name" value="Dala_Dala_lig"/>
    <property type="match status" value="1"/>
</dbReference>
<keyword evidence="13 22" id="KW-0133">Cell shape</keyword>
<evidence type="ECO:0000256" key="7">
    <source>
        <dbReference type="ARBA" id="ARBA00022490"/>
    </source>
</evidence>
<evidence type="ECO:0000256" key="18">
    <source>
        <dbReference type="ARBA" id="ARBA00060592"/>
    </source>
</evidence>
<accession>A0A9W6HEZ0</accession>
<dbReference type="Gene3D" id="3.30.1490.20">
    <property type="entry name" value="ATP-grasp fold, A domain"/>
    <property type="match status" value="1"/>
</dbReference>
<keyword evidence="12 25" id="KW-0460">Magnesium</keyword>
<evidence type="ECO:0000256" key="2">
    <source>
        <dbReference type="ARBA" id="ARBA00003921"/>
    </source>
</evidence>
<evidence type="ECO:0000256" key="9">
    <source>
        <dbReference type="ARBA" id="ARBA00022723"/>
    </source>
</evidence>
<dbReference type="InterPro" id="IPR016185">
    <property type="entry name" value="PreATP-grasp_dom_sf"/>
</dbReference>
<feature type="binding site" evidence="24">
    <location>
        <begin position="322"/>
        <end position="323"/>
    </location>
    <ligand>
        <name>ATP</name>
        <dbReference type="ChEBI" id="CHEBI:30616"/>
    </ligand>
</feature>
<dbReference type="Pfam" id="PF01820">
    <property type="entry name" value="Dala_Dala_lig_N"/>
    <property type="match status" value="1"/>
</dbReference>
<evidence type="ECO:0000256" key="8">
    <source>
        <dbReference type="ARBA" id="ARBA00022598"/>
    </source>
</evidence>
<evidence type="ECO:0000256" key="19">
    <source>
        <dbReference type="ARBA" id="ARBA00068427"/>
    </source>
</evidence>
<evidence type="ECO:0000256" key="15">
    <source>
        <dbReference type="ARBA" id="ARBA00023211"/>
    </source>
</evidence>
<proteinExistence type="inferred from homology"/>
<evidence type="ECO:0000256" key="10">
    <source>
        <dbReference type="ARBA" id="ARBA00022741"/>
    </source>
</evidence>
<comment type="pathway">
    <text evidence="18">Glycan biosynthesis.</text>
</comment>
<dbReference type="Pfam" id="PF07478">
    <property type="entry name" value="Dala_Dala_lig_C"/>
    <property type="match status" value="1"/>
</dbReference>
<dbReference type="Gene3D" id="3.30.470.20">
    <property type="entry name" value="ATP-grasp fold, B domain"/>
    <property type="match status" value="1"/>
</dbReference>
<evidence type="ECO:0000256" key="17">
    <source>
        <dbReference type="ARBA" id="ARBA00047614"/>
    </source>
</evidence>
<dbReference type="SUPFAM" id="SSF52440">
    <property type="entry name" value="PreATP-grasp domain"/>
    <property type="match status" value="1"/>
</dbReference>
<evidence type="ECO:0000256" key="13">
    <source>
        <dbReference type="ARBA" id="ARBA00022960"/>
    </source>
</evidence>
<keyword evidence="11 26" id="KW-0067">ATP-binding</keyword>
<reference evidence="28" key="1">
    <citation type="journal article" date="2014" name="Int. J. Syst. Evol. Microbiol.">
        <title>Complete genome sequence of Corynebacterium casei LMG S-19264T (=DSM 44701T), isolated from a smear-ripened cheese.</title>
        <authorList>
            <consortium name="US DOE Joint Genome Institute (JGI-PGF)"/>
            <person name="Walter F."/>
            <person name="Albersmeier A."/>
            <person name="Kalinowski J."/>
            <person name="Ruckert C."/>
        </authorList>
    </citation>
    <scope>NUCLEOTIDE SEQUENCE</scope>
    <source>
        <strain evidence="28">VKM Ac-1447</strain>
    </source>
</reference>
<dbReference type="Gene3D" id="3.40.50.20">
    <property type="match status" value="1"/>
</dbReference>
<evidence type="ECO:0000256" key="23">
    <source>
        <dbReference type="PIRSR" id="PIRSR039102-1"/>
    </source>
</evidence>
<protein>
    <recommendedName>
        <fullName evidence="19 22">D-alanine--D-alanine ligase</fullName>
        <ecNumber evidence="6 22">6.3.2.4</ecNumber>
    </recommendedName>
    <alternativeName>
        <fullName evidence="21 22">D-Ala-D-Ala ligase</fullName>
    </alternativeName>
    <alternativeName>
        <fullName evidence="20 22">D-alanylalanine synthetase</fullName>
    </alternativeName>
</protein>
<evidence type="ECO:0000256" key="20">
    <source>
        <dbReference type="ARBA" id="ARBA00076288"/>
    </source>
</evidence>
<dbReference type="InterPro" id="IPR013815">
    <property type="entry name" value="ATP_grasp_subdomain_1"/>
</dbReference>
<feature type="domain" description="ATP-grasp" evidence="27">
    <location>
        <begin position="148"/>
        <end position="356"/>
    </location>
</feature>
<evidence type="ECO:0000256" key="1">
    <source>
        <dbReference type="ARBA" id="ARBA00001936"/>
    </source>
</evidence>
<dbReference type="AlphaFoldDB" id="A0A9W6HEZ0"/>
<evidence type="ECO:0000256" key="5">
    <source>
        <dbReference type="ARBA" id="ARBA00010871"/>
    </source>
</evidence>
<feature type="active site" evidence="23">
    <location>
        <position position="16"/>
    </location>
</feature>
<dbReference type="PROSITE" id="PS00844">
    <property type="entry name" value="DALA_DALA_LIGASE_2"/>
    <property type="match status" value="1"/>
</dbReference>
<keyword evidence="10 24" id="KW-0547">Nucleotide-binding</keyword>
<dbReference type="PROSITE" id="PS00843">
    <property type="entry name" value="DALA_DALA_LIGASE_1"/>
    <property type="match status" value="1"/>
</dbReference>
<dbReference type="GO" id="GO:0008360">
    <property type="term" value="P:regulation of cell shape"/>
    <property type="evidence" value="ECO:0007669"/>
    <property type="project" value="UniProtKB-KW"/>
</dbReference>
<dbReference type="PANTHER" id="PTHR23132">
    <property type="entry name" value="D-ALANINE--D-ALANINE LIGASE"/>
    <property type="match status" value="1"/>
</dbReference>
<dbReference type="RefSeq" id="WP_210004714.1">
    <property type="nucleotide sequence ID" value="NZ_BSEO01000001.1"/>
</dbReference>
<feature type="active site" evidence="23">
    <location>
        <position position="334"/>
    </location>
</feature>
<dbReference type="InterPro" id="IPR011127">
    <property type="entry name" value="Dala_Dala_lig_N"/>
</dbReference>
<comment type="caution">
    <text evidence="28">The sequence shown here is derived from an EMBL/GenBank/DDBJ whole genome shotgun (WGS) entry which is preliminary data.</text>
</comment>
<evidence type="ECO:0000313" key="28">
    <source>
        <dbReference type="EMBL" id="GLJ79072.1"/>
    </source>
</evidence>
<dbReference type="InterPro" id="IPR011761">
    <property type="entry name" value="ATP-grasp"/>
</dbReference>
<evidence type="ECO:0000256" key="24">
    <source>
        <dbReference type="PIRSR" id="PIRSR039102-2"/>
    </source>
</evidence>
<dbReference type="InterPro" id="IPR011095">
    <property type="entry name" value="Dala_Dala_lig_C"/>
</dbReference>
<organism evidence="28 29">
    <name type="scientific">Microbacterium imperiale</name>
    <dbReference type="NCBI Taxonomy" id="33884"/>
    <lineage>
        <taxon>Bacteria</taxon>
        <taxon>Bacillati</taxon>
        <taxon>Actinomycetota</taxon>
        <taxon>Actinomycetes</taxon>
        <taxon>Micrococcales</taxon>
        <taxon>Microbacteriaceae</taxon>
        <taxon>Microbacterium</taxon>
    </lineage>
</organism>
<feature type="binding site" evidence="25">
    <location>
        <position position="325"/>
    </location>
    <ligand>
        <name>Mg(2+)</name>
        <dbReference type="ChEBI" id="CHEBI:18420"/>
        <label>2</label>
    </ligand>
</feature>
<keyword evidence="16 22" id="KW-0961">Cell wall biogenesis/degradation</keyword>
<feature type="binding site" evidence="24">
    <location>
        <begin position="226"/>
        <end position="233"/>
    </location>
    <ligand>
        <name>ATP</name>
        <dbReference type="ChEBI" id="CHEBI:30616"/>
    </ligand>
</feature>
<gene>
    <name evidence="22 28" type="primary">ddl</name>
    <name evidence="28" type="ORF">GCM10017586_07540</name>
</gene>
<keyword evidence="29" id="KW-1185">Reference proteome</keyword>
<evidence type="ECO:0000256" key="14">
    <source>
        <dbReference type="ARBA" id="ARBA00022984"/>
    </source>
</evidence>
<dbReference type="GO" id="GO:0046872">
    <property type="term" value="F:metal ion binding"/>
    <property type="evidence" value="ECO:0007669"/>
    <property type="project" value="UniProtKB-KW"/>
</dbReference>
<keyword evidence="7 22" id="KW-0963">Cytoplasm</keyword>
<evidence type="ECO:0000313" key="29">
    <source>
        <dbReference type="Proteomes" id="UP001142317"/>
    </source>
</evidence>
<keyword evidence="15 25" id="KW-0464">Manganese</keyword>
<dbReference type="NCBIfam" id="NF002528">
    <property type="entry name" value="PRK01966.1-4"/>
    <property type="match status" value="1"/>
</dbReference>
<dbReference type="NCBIfam" id="TIGR01205">
    <property type="entry name" value="D_ala_D_alaTIGR"/>
    <property type="match status" value="1"/>
</dbReference>
<feature type="binding site" evidence="25">
    <location>
        <position position="323"/>
    </location>
    <ligand>
        <name>Mg(2+)</name>
        <dbReference type="ChEBI" id="CHEBI:18420"/>
        <label>1</label>
    </ligand>
</feature>
<feature type="binding site" evidence="24">
    <location>
        <begin position="188"/>
        <end position="190"/>
    </location>
    <ligand>
        <name>ATP</name>
        <dbReference type="ChEBI" id="CHEBI:30616"/>
    </ligand>
</feature>
<keyword evidence="14 22" id="KW-0573">Peptidoglycan synthesis</keyword>
<comment type="function">
    <text evidence="2 22">Cell wall formation.</text>
</comment>
<evidence type="ECO:0000256" key="26">
    <source>
        <dbReference type="PROSITE-ProRule" id="PRU00409"/>
    </source>
</evidence>
<dbReference type="GO" id="GO:0008716">
    <property type="term" value="F:D-alanine-D-alanine ligase activity"/>
    <property type="evidence" value="ECO:0007669"/>
    <property type="project" value="UniProtKB-UniRule"/>
</dbReference>
<name>A0A9W6HEZ0_9MICO</name>
<evidence type="ECO:0000256" key="6">
    <source>
        <dbReference type="ARBA" id="ARBA00012216"/>
    </source>
</evidence>
<dbReference type="InterPro" id="IPR005905">
    <property type="entry name" value="D_ala_D_ala"/>
</dbReference>
<reference evidence="28" key="2">
    <citation type="submission" date="2023-01" db="EMBL/GenBank/DDBJ databases">
        <authorList>
            <person name="Sun Q."/>
            <person name="Evtushenko L."/>
        </authorList>
    </citation>
    <scope>NUCLEOTIDE SEQUENCE</scope>
    <source>
        <strain evidence="28">VKM Ac-1447</strain>
    </source>
</reference>
<evidence type="ECO:0000259" key="27">
    <source>
        <dbReference type="PROSITE" id="PS50975"/>
    </source>
</evidence>
<dbReference type="EC" id="6.3.2.4" evidence="6 22"/>
<dbReference type="FunFam" id="3.30.1490.20:FF:000007">
    <property type="entry name" value="D-alanine--D-alanine ligase"/>
    <property type="match status" value="1"/>
</dbReference>
<dbReference type="GO" id="GO:0009252">
    <property type="term" value="P:peptidoglycan biosynthetic process"/>
    <property type="evidence" value="ECO:0007669"/>
    <property type="project" value="UniProtKB-UniRule"/>
</dbReference>
<comment type="cofactor">
    <cofactor evidence="25">
        <name>Mg(2+)</name>
        <dbReference type="ChEBI" id="CHEBI:18420"/>
    </cofactor>
    <cofactor evidence="25">
        <name>Mn(2+)</name>
        <dbReference type="ChEBI" id="CHEBI:29035"/>
    </cofactor>
    <text evidence="25">Binds 2 magnesium or manganese ions per subunit.</text>
</comment>
<dbReference type="PROSITE" id="PS50975">
    <property type="entry name" value="ATP_GRASP"/>
    <property type="match status" value="1"/>
</dbReference>
<evidence type="ECO:0000256" key="21">
    <source>
        <dbReference type="ARBA" id="ARBA00077154"/>
    </source>
</evidence>
<dbReference type="PANTHER" id="PTHR23132:SF25">
    <property type="entry name" value="D-ALANINE--D-ALANINE LIGASE A"/>
    <property type="match status" value="1"/>
</dbReference>
<evidence type="ECO:0000256" key="11">
    <source>
        <dbReference type="ARBA" id="ARBA00022840"/>
    </source>
</evidence>
<evidence type="ECO:0000256" key="4">
    <source>
        <dbReference type="ARBA" id="ARBA00004752"/>
    </source>
</evidence>
<dbReference type="EMBL" id="BSEO01000001">
    <property type="protein sequence ID" value="GLJ79072.1"/>
    <property type="molecule type" value="Genomic_DNA"/>
</dbReference>
<dbReference type="SUPFAM" id="SSF56059">
    <property type="entry name" value="Glutathione synthetase ATP-binding domain-like"/>
    <property type="match status" value="1"/>
</dbReference>
<comment type="subcellular location">
    <subcellularLocation>
        <location evidence="3 22">Cytoplasm</location>
    </subcellularLocation>
</comment>
<evidence type="ECO:0000256" key="22">
    <source>
        <dbReference type="HAMAP-Rule" id="MF_00047"/>
    </source>
</evidence>
<feature type="binding site" evidence="25">
    <location>
        <position position="311"/>
    </location>
    <ligand>
        <name>Mg(2+)</name>
        <dbReference type="ChEBI" id="CHEBI:18420"/>
        <label>1</label>
    </ligand>
</feature>
<comment type="catalytic activity">
    <reaction evidence="17 22">
        <text>2 D-alanine + ATP = D-alanyl-D-alanine + ADP + phosphate + H(+)</text>
        <dbReference type="Rhea" id="RHEA:11224"/>
        <dbReference type="ChEBI" id="CHEBI:15378"/>
        <dbReference type="ChEBI" id="CHEBI:30616"/>
        <dbReference type="ChEBI" id="CHEBI:43474"/>
        <dbReference type="ChEBI" id="CHEBI:57416"/>
        <dbReference type="ChEBI" id="CHEBI:57822"/>
        <dbReference type="ChEBI" id="CHEBI:456216"/>
        <dbReference type="EC" id="6.3.2.4"/>
    </reaction>
</comment>
<feature type="active site" evidence="23">
    <location>
        <position position="196"/>
    </location>
</feature>
<dbReference type="PIRSF" id="PIRSF039102">
    <property type="entry name" value="Ddl/VanB"/>
    <property type="match status" value="1"/>
</dbReference>
<comment type="pathway">
    <text evidence="4 22">Cell wall biogenesis; peptidoglycan biosynthesis.</text>
</comment>
<evidence type="ECO:0000256" key="25">
    <source>
        <dbReference type="PIRSR" id="PIRSR039102-3"/>
    </source>
</evidence>
<evidence type="ECO:0000256" key="12">
    <source>
        <dbReference type="ARBA" id="ARBA00022842"/>
    </source>
</evidence>
<dbReference type="GO" id="GO:0005524">
    <property type="term" value="F:ATP binding"/>
    <property type="evidence" value="ECO:0007669"/>
    <property type="project" value="UniProtKB-UniRule"/>
</dbReference>
<feature type="binding site" evidence="25">
    <location>
        <position position="323"/>
    </location>
    <ligand>
        <name>Mg(2+)</name>
        <dbReference type="ChEBI" id="CHEBI:18420"/>
        <label>2</label>
    </ligand>
</feature>
<evidence type="ECO:0000256" key="3">
    <source>
        <dbReference type="ARBA" id="ARBA00004496"/>
    </source>
</evidence>
<dbReference type="GO" id="GO:0071555">
    <property type="term" value="P:cell wall organization"/>
    <property type="evidence" value="ECO:0007669"/>
    <property type="project" value="UniProtKB-KW"/>
</dbReference>
<comment type="cofactor">
    <cofactor evidence="1">
        <name>Mn(2+)</name>
        <dbReference type="ChEBI" id="CHEBI:29035"/>
    </cofactor>
</comment>